<evidence type="ECO:0000256" key="3">
    <source>
        <dbReference type="ARBA" id="ARBA00022989"/>
    </source>
</evidence>
<keyword evidence="2 5" id="KW-0812">Transmembrane</keyword>
<feature type="transmembrane region" description="Helical" evidence="5">
    <location>
        <begin position="44"/>
        <end position="63"/>
    </location>
</feature>
<evidence type="ECO:0000256" key="4">
    <source>
        <dbReference type="ARBA" id="ARBA00023136"/>
    </source>
</evidence>
<reference evidence="6" key="1">
    <citation type="journal article" date="2014" name="Int. J. Syst. Evol. Microbiol.">
        <title>Complete genome sequence of Corynebacterium casei LMG S-19264T (=DSM 44701T), isolated from a smear-ripened cheese.</title>
        <authorList>
            <consortium name="US DOE Joint Genome Institute (JGI-PGF)"/>
            <person name="Walter F."/>
            <person name="Albersmeier A."/>
            <person name="Kalinowski J."/>
            <person name="Ruckert C."/>
        </authorList>
    </citation>
    <scope>NUCLEOTIDE SEQUENCE</scope>
    <source>
        <strain evidence="6">KCTC 23224</strain>
    </source>
</reference>
<sequence>METTTQSEIPGKTIGIIAYLTFIGLIAAFVMNAEKNHEFAKFHIRQMLGLVVTAIVTSIIGIIPFIGWLIAFVAIFLELYMWVMGLLNAVNGRMNPLPILGRKYEEWFKSL</sequence>
<evidence type="ECO:0008006" key="8">
    <source>
        <dbReference type="Google" id="ProtNLM"/>
    </source>
</evidence>
<accession>A0A8J3CUJ5</accession>
<dbReference type="Proteomes" id="UP000642809">
    <property type="component" value="Unassembled WGS sequence"/>
</dbReference>
<evidence type="ECO:0000256" key="2">
    <source>
        <dbReference type="ARBA" id="ARBA00022692"/>
    </source>
</evidence>
<evidence type="ECO:0000313" key="6">
    <source>
        <dbReference type="EMBL" id="GHB26224.1"/>
    </source>
</evidence>
<dbReference type="RefSeq" id="WP_189578725.1">
    <property type="nucleotide sequence ID" value="NZ_BMYF01000002.1"/>
</dbReference>
<dbReference type="EMBL" id="BMYF01000002">
    <property type="protein sequence ID" value="GHB26224.1"/>
    <property type="molecule type" value="Genomic_DNA"/>
</dbReference>
<name>A0A8J3CUJ5_9BACT</name>
<proteinExistence type="predicted"/>
<comment type="subcellular location">
    <subcellularLocation>
        <location evidence="1">Membrane</location>
        <topology evidence="1">Multi-pass membrane protein</topology>
    </subcellularLocation>
</comment>
<evidence type="ECO:0000256" key="1">
    <source>
        <dbReference type="ARBA" id="ARBA00004141"/>
    </source>
</evidence>
<organism evidence="6 7">
    <name type="scientific">Mongoliitalea lutea</name>
    <dbReference type="NCBI Taxonomy" id="849756"/>
    <lineage>
        <taxon>Bacteria</taxon>
        <taxon>Pseudomonadati</taxon>
        <taxon>Bacteroidota</taxon>
        <taxon>Cytophagia</taxon>
        <taxon>Cytophagales</taxon>
        <taxon>Cyclobacteriaceae</taxon>
        <taxon>Mongoliitalea</taxon>
    </lineage>
</organism>
<keyword evidence="7" id="KW-1185">Reference proteome</keyword>
<keyword evidence="4 5" id="KW-0472">Membrane</keyword>
<gene>
    <name evidence="6" type="ORF">GCM10008106_03500</name>
</gene>
<evidence type="ECO:0000256" key="5">
    <source>
        <dbReference type="SAM" id="Phobius"/>
    </source>
</evidence>
<keyword evidence="3 5" id="KW-1133">Transmembrane helix</keyword>
<protein>
    <recommendedName>
        <fullName evidence="8">Chloroplast import component protein (Tic20)</fullName>
    </recommendedName>
</protein>
<feature type="transmembrane region" description="Helical" evidence="5">
    <location>
        <begin position="69"/>
        <end position="90"/>
    </location>
</feature>
<comment type="caution">
    <text evidence="6">The sequence shown here is derived from an EMBL/GenBank/DDBJ whole genome shotgun (WGS) entry which is preliminary data.</text>
</comment>
<feature type="transmembrane region" description="Helical" evidence="5">
    <location>
        <begin position="14"/>
        <end position="32"/>
    </location>
</feature>
<reference evidence="6" key="2">
    <citation type="submission" date="2020-09" db="EMBL/GenBank/DDBJ databases">
        <authorList>
            <person name="Sun Q."/>
            <person name="Kim S."/>
        </authorList>
    </citation>
    <scope>NUCLEOTIDE SEQUENCE</scope>
    <source>
        <strain evidence="6">KCTC 23224</strain>
    </source>
</reference>
<dbReference type="AlphaFoldDB" id="A0A8J3CUJ5"/>
<dbReference type="InterPro" id="IPR019109">
    <property type="entry name" value="MamF_MmsF"/>
</dbReference>
<evidence type="ECO:0000313" key="7">
    <source>
        <dbReference type="Proteomes" id="UP000642809"/>
    </source>
</evidence>
<dbReference type="Pfam" id="PF09685">
    <property type="entry name" value="MamF_MmsF"/>
    <property type="match status" value="1"/>
</dbReference>